<dbReference type="RefSeq" id="XP_052127153.1">
    <property type="nucleotide sequence ID" value="XM_052271193.1"/>
</dbReference>
<protein>
    <recommendedName>
        <fullName evidence="6">SURF1-like protein</fullName>
    </recommendedName>
</protein>
<dbReference type="PROSITE" id="PS50895">
    <property type="entry name" value="SURF1"/>
    <property type="match status" value="1"/>
</dbReference>
<reference evidence="8" key="2">
    <citation type="submission" date="2025-08" db="UniProtKB">
        <authorList>
            <consortium name="RefSeq"/>
        </authorList>
    </citation>
    <scope>IDENTIFICATION</scope>
    <source>
        <tissue evidence="8">Whole organism</tissue>
    </source>
</reference>
<dbReference type="GeneID" id="127750213"/>
<evidence type="ECO:0000256" key="5">
    <source>
        <dbReference type="ARBA" id="ARBA00023136"/>
    </source>
</evidence>
<keyword evidence="6" id="KW-0999">Mitochondrion inner membrane</keyword>
<name>A0A9C6XPZ8_FRAOC</name>
<proteinExistence type="inferred from homology"/>
<evidence type="ECO:0000313" key="7">
    <source>
        <dbReference type="Proteomes" id="UP000504606"/>
    </source>
</evidence>
<evidence type="ECO:0000313" key="8">
    <source>
        <dbReference type="RefSeq" id="XP_052127153.1"/>
    </source>
</evidence>
<reference evidence="8" key="1">
    <citation type="journal article" date="2018" name="Proc. Natl. Acad. Sci. U.S.A.">
        <title>Phylogenomics and the evolution of hemipteroid insects.</title>
        <authorList>
            <person name="Johnson K.P."/>
            <person name="Dietrich C.H."/>
            <person name="Friedrich F."/>
            <person name="Beutel R.G."/>
            <person name="Wipfler B."/>
            <person name="Peters R.S."/>
            <person name="Allen J.M."/>
            <person name="Petersen M."/>
            <person name="Donath A."/>
            <person name="Walden K.K."/>
            <person name="Kozlov A.M."/>
            <person name="Podsiadlowski L."/>
            <person name="Mayer C."/>
            <person name="Meusemann K."/>
            <person name="Vasilikopoulos A."/>
            <person name="Waterhouse R.M."/>
            <person name="Cameron S.L."/>
            <person name="Weirauch C."/>
            <person name="Swanson D.R."/>
            <person name="Percy D.M."/>
            <person name="Hardy N.B."/>
            <person name="Terry I."/>
            <person name="Liu S."/>
            <person name="Zhou X."/>
            <person name="Misof B."/>
            <person name="Robertson H.M."/>
            <person name="Yoshizawa K."/>
        </authorList>
    </citation>
    <scope>NUCLEOTIDE SEQUENCE</scope>
    <source>
        <tissue evidence="8">Whole organism</tissue>
    </source>
</reference>
<evidence type="ECO:0000256" key="4">
    <source>
        <dbReference type="ARBA" id="ARBA00022989"/>
    </source>
</evidence>
<keyword evidence="4" id="KW-1133">Transmembrane helix</keyword>
<dbReference type="InterPro" id="IPR002994">
    <property type="entry name" value="Surf1/Shy1"/>
</dbReference>
<dbReference type="Proteomes" id="UP000504606">
    <property type="component" value="Unplaced"/>
</dbReference>
<dbReference type="GO" id="GO:0005743">
    <property type="term" value="C:mitochondrial inner membrane"/>
    <property type="evidence" value="ECO:0007669"/>
    <property type="project" value="UniProtKB-SubCell"/>
</dbReference>
<organism evidence="7 8">
    <name type="scientific">Frankliniella occidentalis</name>
    <name type="common">Western flower thrips</name>
    <name type="synonym">Euthrips occidentalis</name>
    <dbReference type="NCBI Taxonomy" id="133901"/>
    <lineage>
        <taxon>Eukaryota</taxon>
        <taxon>Metazoa</taxon>
        <taxon>Ecdysozoa</taxon>
        <taxon>Arthropoda</taxon>
        <taxon>Hexapoda</taxon>
        <taxon>Insecta</taxon>
        <taxon>Pterygota</taxon>
        <taxon>Neoptera</taxon>
        <taxon>Paraneoptera</taxon>
        <taxon>Thysanoptera</taxon>
        <taxon>Terebrantia</taxon>
        <taxon>Thripoidea</taxon>
        <taxon>Thripidae</taxon>
        <taxon>Frankliniella</taxon>
    </lineage>
</organism>
<dbReference type="GO" id="GO:0033617">
    <property type="term" value="P:mitochondrial respiratory chain complex IV assembly"/>
    <property type="evidence" value="ECO:0007669"/>
    <property type="project" value="TreeGrafter"/>
</dbReference>
<keyword evidence="6" id="KW-0496">Mitochondrion</keyword>
<sequence length="308" mass="35198">MIRSRSTSLFGGPLLRLCSSELNSFAQKPINHNGCKKYLWNAYFQRTMATLQRPVNPGQAKGIPPRALFMLTIPAAAFALGVWQVKRKAWKEELLEHMHRRIHRNPIPLPLTMEEIDKLDYCPVTLTGTFDHSKELYLGPRTQINVENHQGGGGGIFSSTKSGYNIITPFKPNDRDYYILINRGWVPSDRKNPAHRTEAQITGEITLNGIIRLPEKREPFMLKNNPERNQWVYRDVDKMAEVAGTAPIFIDAAEDSWIPGGPIGGQTNLSIRNEHMQYIITWFSLCAVTSYMWYHQYVASTTLRGRLR</sequence>
<evidence type="ECO:0000256" key="3">
    <source>
        <dbReference type="ARBA" id="ARBA00022692"/>
    </source>
</evidence>
<dbReference type="KEGG" id="foc:127750213"/>
<comment type="similarity">
    <text evidence="2 6">Belongs to the SURF1 family.</text>
</comment>
<evidence type="ECO:0000256" key="2">
    <source>
        <dbReference type="ARBA" id="ARBA00007165"/>
    </source>
</evidence>
<dbReference type="PANTHER" id="PTHR23427:SF2">
    <property type="entry name" value="SURFEIT LOCUS PROTEIN 1"/>
    <property type="match status" value="1"/>
</dbReference>
<keyword evidence="5" id="KW-0472">Membrane</keyword>
<keyword evidence="7" id="KW-1185">Reference proteome</keyword>
<accession>A0A9C6XPZ8</accession>
<dbReference type="Pfam" id="PF02104">
    <property type="entry name" value="SURF1"/>
    <property type="match status" value="1"/>
</dbReference>
<comment type="subcellular location">
    <subcellularLocation>
        <location evidence="1">Membrane</location>
    </subcellularLocation>
    <subcellularLocation>
        <location evidence="6">Mitochondrion inner membrane</location>
        <topology evidence="6">Multi-pass membrane protein</topology>
    </subcellularLocation>
</comment>
<comment type="function">
    <text evidence="6">Probably involved in the biogenesis of the COX complex.</text>
</comment>
<dbReference type="CDD" id="cd06662">
    <property type="entry name" value="SURF1"/>
    <property type="match status" value="1"/>
</dbReference>
<evidence type="ECO:0000256" key="1">
    <source>
        <dbReference type="ARBA" id="ARBA00004370"/>
    </source>
</evidence>
<evidence type="ECO:0000256" key="6">
    <source>
        <dbReference type="RuleBase" id="RU363076"/>
    </source>
</evidence>
<dbReference type="AlphaFoldDB" id="A0A9C6XPZ8"/>
<gene>
    <name evidence="8" type="primary">LOC127750213</name>
</gene>
<dbReference type="OrthoDB" id="10040024at2759"/>
<keyword evidence="3" id="KW-0812">Transmembrane</keyword>
<dbReference type="InterPro" id="IPR045214">
    <property type="entry name" value="Surf1/Surf4"/>
</dbReference>
<dbReference type="PANTHER" id="PTHR23427">
    <property type="entry name" value="SURFEIT LOCUS PROTEIN"/>
    <property type="match status" value="1"/>
</dbReference>